<evidence type="ECO:0008006" key="5">
    <source>
        <dbReference type="Google" id="ProtNLM"/>
    </source>
</evidence>
<dbReference type="Proteomes" id="UP000662747">
    <property type="component" value="Chromosome"/>
</dbReference>
<gene>
    <name evidence="3" type="ORF">JY651_44490</name>
</gene>
<feature type="compositionally biased region" description="Pro residues" evidence="1">
    <location>
        <begin position="127"/>
        <end position="136"/>
    </location>
</feature>
<dbReference type="RefSeq" id="WP_206723701.1">
    <property type="nucleotide sequence ID" value="NZ_CP071090.1"/>
</dbReference>
<evidence type="ECO:0000313" key="3">
    <source>
        <dbReference type="EMBL" id="QSQ22124.1"/>
    </source>
</evidence>
<feature type="region of interest" description="Disordered" evidence="1">
    <location>
        <begin position="120"/>
        <end position="168"/>
    </location>
</feature>
<protein>
    <recommendedName>
        <fullName evidence="5">Lipoprotein</fullName>
    </recommendedName>
</protein>
<evidence type="ECO:0000256" key="2">
    <source>
        <dbReference type="SAM" id="SignalP"/>
    </source>
</evidence>
<feature type="compositionally biased region" description="Basic and acidic residues" evidence="1">
    <location>
        <begin position="152"/>
        <end position="162"/>
    </location>
</feature>
<reference evidence="3 4" key="1">
    <citation type="submission" date="2021-02" db="EMBL/GenBank/DDBJ databases">
        <title>De Novo genome assembly of isolated myxobacteria.</title>
        <authorList>
            <person name="Stevens D.C."/>
        </authorList>
    </citation>
    <scope>NUCLEOTIDE SEQUENCE [LARGE SCALE GENOMIC DNA]</scope>
    <source>
        <strain evidence="4">SCPEA02</strain>
    </source>
</reference>
<proteinExistence type="predicted"/>
<name>A0ABX7NT99_9BACT</name>
<dbReference type="EMBL" id="CP071090">
    <property type="protein sequence ID" value="QSQ22124.1"/>
    <property type="molecule type" value="Genomic_DNA"/>
</dbReference>
<organism evidence="3 4">
    <name type="scientific">Pyxidicoccus parkwayensis</name>
    <dbReference type="NCBI Taxonomy" id="2813578"/>
    <lineage>
        <taxon>Bacteria</taxon>
        <taxon>Pseudomonadati</taxon>
        <taxon>Myxococcota</taxon>
        <taxon>Myxococcia</taxon>
        <taxon>Myxococcales</taxon>
        <taxon>Cystobacterineae</taxon>
        <taxon>Myxococcaceae</taxon>
        <taxon>Pyxidicoccus</taxon>
    </lineage>
</organism>
<keyword evidence="4" id="KW-1185">Reference proteome</keyword>
<keyword evidence="2" id="KW-0732">Signal</keyword>
<sequence>MFVRNGVLLCVLSLAACASAPEVKAPPVTYTFEKRPPKPPGCAFELFEDRQPPRPYVVLGTLPVQTNEWLGAKKRKSLLRKTACESGADAVLLQRPEERAMANVRLREYTALFVAYTDVPAPVDPDAVPPPPPPPGDGYSVPVSEELMGDTHGSEVRTREAAPEADWE</sequence>
<accession>A0ABX7NT99</accession>
<feature type="chain" id="PRO_5047427520" description="Lipoprotein" evidence="2">
    <location>
        <begin position="21"/>
        <end position="168"/>
    </location>
</feature>
<feature type="signal peptide" evidence="2">
    <location>
        <begin position="1"/>
        <end position="20"/>
    </location>
</feature>
<evidence type="ECO:0000313" key="4">
    <source>
        <dbReference type="Proteomes" id="UP000662747"/>
    </source>
</evidence>
<dbReference type="PROSITE" id="PS51257">
    <property type="entry name" value="PROKAR_LIPOPROTEIN"/>
    <property type="match status" value="1"/>
</dbReference>
<evidence type="ECO:0000256" key="1">
    <source>
        <dbReference type="SAM" id="MobiDB-lite"/>
    </source>
</evidence>